<dbReference type="PROSITE" id="PS50878">
    <property type="entry name" value="RT_POL"/>
    <property type="match status" value="1"/>
</dbReference>
<evidence type="ECO:0000313" key="2">
    <source>
        <dbReference type="EMBL" id="EYC41626.1"/>
    </source>
</evidence>
<dbReference type="AlphaFoldDB" id="A0A016WPW5"/>
<dbReference type="Proteomes" id="UP000024635">
    <property type="component" value="Unassembled WGS sequence"/>
</dbReference>
<gene>
    <name evidence="2" type="primary">Acey_s0562.g3501</name>
    <name evidence="2" type="ORF">Y032_0562g3501</name>
</gene>
<sequence length="209" mass="24235">MPEAWRDSIIVPIFKRKGDAMDCTNYRGIKLIAHTMRIYERLLDMRLREMVEISPDQFGFVPERSTIDAIFIARQLMEKYREKNKPCHLAFLDLEKAYDRLRRTMFWEVMRERGTPECMVRTVQVMYDESTARVRTSHGMTSKFDITVGVYKGSALSPFLFIMTLDTVVKHLLEGPNKNCGTEVAVVRARYEKITTTSYSAGHGDGGYR</sequence>
<feature type="domain" description="Reverse transcriptase" evidence="1">
    <location>
        <begin position="1"/>
        <end position="209"/>
    </location>
</feature>
<evidence type="ECO:0000259" key="1">
    <source>
        <dbReference type="PROSITE" id="PS50878"/>
    </source>
</evidence>
<dbReference type="SUPFAM" id="SSF56672">
    <property type="entry name" value="DNA/RNA polymerases"/>
    <property type="match status" value="1"/>
</dbReference>
<proteinExistence type="predicted"/>
<evidence type="ECO:0000313" key="3">
    <source>
        <dbReference type="Proteomes" id="UP000024635"/>
    </source>
</evidence>
<reference evidence="3" key="1">
    <citation type="journal article" date="2015" name="Nat. Genet.">
        <title>The genome and transcriptome of the zoonotic hookworm Ancylostoma ceylanicum identify infection-specific gene families.</title>
        <authorList>
            <person name="Schwarz E.M."/>
            <person name="Hu Y."/>
            <person name="Antoshechkin I."/>
            <person name="Miller M.M."/>
            <person name="Sternberg P.W."/>
            <person name="Aroian R.V."/>
        </authorList>
    </citation>
    <scope>NUCLEOTIDE SEQUENCE</scope>
    <source>
        <strain evidence="3">HY135</strain>
    </source>
</reference>
<dbReference type="InterPro" id="IPR000477">
    <property type="entry name" value="RT_dom"/>
</dbReference>
<keyword evidence="3" id="KW-1185">Reference proteome</keyword>
<organism evidence="2 3">
    <name type="scientific">Ancylostoma ceylanicum</name>
    <dbReference type="NCBI Taxonomy" id="53326"/>
    <lineage>
        <taxon>Eukaryota</taxon>
        <taxon>Metazoa</taxon>
        <taxon>Ecdysozoa</taxon>
        <taxon>Nematoda</taxon>
        <taxon>Chromadorea</taxon>
        <taxon>Rhabditida</taxon>
        <taxon>Rhabditina</taxon>
        <taxon>Rhabditomorpha</taxon>
        <taxon>Strongyloidea</taxon>
        <taxon>Ancylostomatidae</taxon>
        <taxon>Ancylostomatinae</taxon>
        <taxon>Ancylostoma</taxon>
    </lineage>
</organism>
<protein>
    <recommendedName>
        <fullName evidence="1">Reverse transcriptase domain-containing protein</fullName>
    </recommendedName>
</protein>
<dbReference type="CDD" id="cd01650">
    <property type="entry name" value="RT_nLTR_like"/>
    <property type="match status" value="1"/>
</dbReference>
<dbReference type="InterPro" id="IPR043502">
    <property type="entry name" value="DNA/RNA_pol_sf"/>
</dbReference>
<dbReference type="OrthoDB" id="6627741at2759"/>
<accession>A0A016WPW5</accession>
<dbReference type="EMBL" id="JARK01000162">
    <property type="protein sequence ID" value="EYC41626.1"/>
    <property type="molecule type" value="Genomic_DNA"/>
</dbReference>
<dbReference type="PANTHER" id="PTHR19446">
    <property type="entry name" value="REVERSE TRANSCRIPTASES"/>
    <property type="match status" value="1"/>
</dbReference>
<name>A0A016WPW5_9BILA</name>
<dbReference type="Pfam" id="PF00078">
    <property type="entry name" value="RVT_1"/>
    <property type="match status" value="1"/>
</dbReference>
<comment type="caution">
    <text evidence="2">The sequence shown here is derived from an EMBL/GenBank/DDBJ whole genome shotgun (WGS) entry which is preliminary data.</text>
</comment>